<evidence type="ECO:0000256" key="3">
    <source>
        <dbReference type="ARBA" id="ARBA00022679"/>
    </source>
</evidence>
<keyword evidence="10" id="KW-1185">Reference proteome</keyword>
<comment type="caution">
    <text evidence="6">Lacks conserved residue(s) required for the propagation of feature annotation.</text>
</comment>
<evidence type="ECO:0000256" key="7">
    <source>
        <dbReference type="SAM" id="MobiDB-lite"/>
    </source>
</evidence>
<dbReference type="GO" id="GO:0070403">
    <property type="term" value="F:NAD+ binding"/>
    <property type="evidence" value="ECO:0007669"/>
    <property type="project" value="InterPro"/>
</dbReference>
<dbReference type="Pfam" id="PF02146">
    <property type="entry name" value="SIR2"/>
    <property type="match status" value="1"/>
</dbReference>
<dbReference type="Proteomes" id="UP000053424">
    <property type="component" value="Unassembled WGS sequence"/>
</dbReference>
<gene>
    <name evidence="9" type="ORF">M413DRAFT_25129</name>
</gene>
<organism evidence="9 10">
    <name type="scientific">Hebeloma cylindrosporum</name>
    <dbReference type="NCBI Taxonomy" id="76867"/>
    <lineage>
        <taxon>Eukaryota</taxon>
        <taxon>Fungi</taxon>
        <taxon>Dikarya</taxon>
        <taxon>Basidiomycota</taxon>
        <taxon>Agaricomycotina</taxon>
        <taxon>Agaricomycetes</taxon>
        <taxon>Agaricomycetidae</taxon>
        <taxon>Agaricales</taxon>
        <taxon>Agaricineae</taxon>
        <taxon>Hymenogastraceae</taxon>
        <taxon>Hebeloma</taxon>
    </lineage>
</organism>
<dbReference type="OrthoDB" id="424302at2759"/>
<sequence>MRVSVPGIPQAILDAKHDLSIKSISEATKRLAEFIGGANVTLLTGAGVSVDSGIRAYRGEDGRYMNPNYKPIFYHELMDSTEKGQAYRRRYWLYFLILSRKQNAQKLHSRLRSYLGYPSVRDALPNTTHFSLAALQHTSHISHIITQNVDGLHHKALRNSASLSGAAARLQDNILELHGTLHRVHCSSGHKVDRDTFQDWLSAANPEWRQYAEDLERTGTQPRTNPDGDVAIEHLGISYSNFVIPECPQCMLGDHINPVHKPGVIFFGESIPSATKERSFREVEASDKFLIMGTTLATYSAFRLVKHALELKKPIMLLNVGPTRADGLPGVEKIDVPSGAVMRQVAKEVIGTRAGMDPVIIEMLESGTENPPPPDDDDRAPRAAG</sequence>
<comment type="similarity">
    <text evidence="2">Belongs to the sirtuin family. Class I subfamily.</text>
</comment>
<evidence type="ECO:0000256" key="1">
    <source>
        <dbReference type="ARBA" id="ARBA00004173"/>
    </source>
</evidence>
<dbReference type="STRING" id="686832.A0A0C3CLP8"/>
<dbReference type="SUPFAM" id="SSF52467">
    <property type="entry name" value="DHS-like NAD/FAD-binding domain"/>
    <property type="match status" value="1"/>
</dbReference>
<dbReference type="Gene3D" id="3.40.50.1220">
    <property type="entry name" value="TPP-binding domain"/>
    <property type="match status" value="1"/>
</dbReference>
<feature type="domain" description="Deacetylase sirtuin-type" evidence="8">
    <location>
        <begin position="16"/>
        <end position="353"/>
    </location>
</feature>
<evidence type="ECO:0000256" key="5">
    <source>
        <dbReference type="ARBA" id="ARBA00023128"/>
    </source>
</evidence>
<feature type="region of interest" description="Disordered" evidence="7">
    <location>
        <begin position="364"/>
        <end position="385"/>
    </location>
</feature>
<dbReference type="InterPro" id="IPR026591">
    <property type="entry name" value="Sirtuin_cat_small_dom_sf"/>
</dbReference>
<keyword evidence="4" id="KW-0520">NAD</keyword>
<keyword evidence="5" id="KW-0496">Mitochondrion</keyword>
<evidence type="ECO:0000313" key="10">
    <source>
        <dbReference type="Proteomes" id="UP000053424"/>
    </source>
</evidence>
<dbReference type="AlphaFoldDB" id="A0A0C3CLP8"/>
<protein>
    <recommendedName>
        <fullName evidence="8">Deacetylase sirtuin-type domain-containing protein</fullName>
    </recommendedName>
</protein>
<dbReference type="GO" id="GO:0005739">
    <property type="term" value="C:mitochondrion"/>
    <property type="evidence" value="ECO:0007669"/>
    <property type="project" value="UniProtKB-SubCell"/>
</dbReference>
<dbReference type="PANTHER" id="PTHR11085">
    <property type="entry name" value="NAD-DEPENDENT PROTEIN DEACYLASE SIRTUIN-5, MITOCHONDRIAL-RELATED"/>
    <property type="match status" value="1"/>
</dbReference>
<dbReference type="PANTHER" id="PTHR11085:SF10">
    <property type="entry name" value="NAD-DEPENDENT PROTEIN DEACYLASE SIRTUIN-5, MITOCHONDRIAL-RELATED"/>
    <property type="match status" value="1"/>
</dbReference>
<dbReference type="PROSITE" id="PS50305">
    <property type="entry name" value="SIRTUIN"/>
    <property type="match status" value="1"/>
</dbReference>
<dbReference type="InterPro" id="IPR050134">
    <property type="entry name" value="NAD-dep_sirtuin_deacylases"/>
</dbReference>
<reference evidence="9 10" key="1">
    <citation type="submission" date="2014-04" db="EMBL/GenBank/DDBJ databases">
        <authorList>
            <consortium name="DOE Joint Genome Institute"/>
            <person name="Kuo A."/>
            <person name="Gay G."/>
            <person name="Dore J."/>
            <person name="Kohler A."/>
            <person name="Nagy L.G."/>
            <person name="Floudas D."/>
            <person name="Copeland A."/>
            <person name="Barry K.W."/>
            <person name="Cichocki N."/>
            <person name="Veneault-Fourrey C."/>
            <person name="LaButti K."/>
            <person name="Lindquist E.A."/>
            <person name="Lipzen A."/>
            <person name="Lundell T."/>
            <person name="Morin E."/>
            <person name="Murat C."/>
            <person name="Sun H."/>
            <person name="Tunlid A."/>
            <person name="Henrissat B."/>
            <person name="Grigoriev I.V."/>
            <person name="Hibbett D.S."/>
            <person name="Martin F."/>
            <person name="Nordberg H.P."/>
            <person name="Cantor M.N."/>
            <person name="Hua S.X."/>
        </authorList>
    </citation>
    <scope>NUCLEOTIDE SEQUENCE [LARGE SCALE GENOMIC DNA]</scope>
    <source>
        <strain evidence="10">h7</strain>
    </source>
</reference>
<accession>A0A0C3CLP8</accession>
<dbReference type="Gene3D" id="3.30.1600.10">
    <property type="entry name" value="SIR2/SIRT2 'Small Domain"/>
    <property type="match status" value="1"/>
</dbReference>
<evidence type="ECO:0000313" key="9">
    <source>
        <dbReference type="EMBL" id="KIM44686.1"/>
    </source>
</evidence>
<comment type="subcellular location">
    <subcellularLocation>
        <location evidence="1">Mitochondrion</location>
    </subcellularLocation>
</comment>
<evidence type="ECO:0000256" key="2">
    <source>
        <dbReference type="ARBA" id="ARBA00006924"/>
    </source>
</evidence>
<evidence type="ECO:0000256" key="6">
    <source>
        <dbReference type="PROSITE-ProRule" id="PRU00236"/>
    </source>
</evidence>
<dbReference type="InterPro" id="IPR026590">
    <property type="entry name" value="Ssirtuin_cat_dom"/>
</dbReference>
<dbReference type="GO" id="GO:0017136">
    <property type="term" value="F:histone deacetylase activity, NAD-dependent"/>
    <property type="evidence" value="ECO:0007669"/>
    <property type="project" value="TreeGrafter"/>
</dbReference>
<dbReference type="HOGENOM" id="CLU_023643_3_2_1"/>
<name>A0A0C3CLP8_HEBCY</name>
<dbReference type="InterPro" id="IPR029035">
    <property type="entry name" value="DHS-like_NAD/FAD-binding_dom"/>
</dbReference>
<dbReference type="EMBL" id="KN831773">
    <property type="protein sequence ID" value="KIM44686.1"/>
    <property type="molecule type" value="Genomic_DNA"/>
</dbReference>
<reference evidence="10" key="2">
    <citation type="submission" date="2015-01" db="EMBL/GenBank/DDBJ databases">
        <title>Evolutionary Origins and Diversification of the Mycorrhizal Mutualists.</title>
        <authorList>
            <consortium name="DOE Joint Genome Institute"/>
            <consortium name="Mycorrhizal Genomics Consortium"/>
            <person name="Kohler A."/>
            <person name="Kuo A."/>
            <person name="Nagy L.G."/>
            <person name="Floudas D."/>
            <person name="Copeland A."/>
            <person name="Barry K.W."/>
            <person name="Cichocki N."/>
            <person name="Veneault-Fourrey C."/>
            <person name="LaButti K."/>
            <person name="Lindquist E.A."/>
            <person name="Lipzen A."/>
            <person name="Lundell T."/>
            <person name="Morin E."/>
            <person name="Murat C."/>
            <person name="Riley R."/>
            <person name="Ohm R."/>
            <person name="Sun H."/>
            <person name="Tunlid A."/>
            <person name="Henrissat B."/>
            <person name="Grigoriev I.V."/>
            <person name="Hibbett D.S."/>
            <person name="Martin F."/>
        </authorList>
    </citation>
    <scope>NUCLEOTIDE SEQUENCE [LARGE SCALE GENOMIC DNA]</scope>
    <source>
        <strain evidence="10">h7</strain>
    </source>
</reference>
<proteinExistence type="inferred from homology"/>
<evidence type="ECO:0000259" key="8">
    <source>
        <dbReference type="PROSITE" id="PS50305"/>
    </source>
</evidence>
<keyword evidence="3" id="KW-0808">Transferase</keyword>
<dbReference type="InterPro" id="IPR003000">
    <property type="entry name" value="Sirtuin"/>
</dbReference>
<evidence type="ECO:0000256" key="4">
    <source>
        <dbReference type="ARBA" id="ARBA00023027"/>
    </source>
</evidence>